<keyword evidence="3" id="KW-1185">Reference proteome</keyword>
<feature type="region of interest" description="Disordered" evidence="1">
    <location>
        <begin position="1"/>
        <end position="62"/>
    </location>
</feature>
<reference evidence="2 3" key="1">
    <citation type="submission" date="2020-07" db="EMBL/GenBank/DDBJ databases">
        <title>Genome of Haloechinothrix sp.</title>
        <authorList>
            <person name="Tang S.-K."/>
            <person name="Yang L."/>
            <person name="Zhu W.-Y."/>
        </authorList>
    </citation>
    <scope>NUCLEOTIDE SEQUENCE [LARGE SCALE GENOMIC DNA]</scope>
    <source>
        <strain evidence="2 3">YIM 98757</strain>
    </source>
</reference>
<sequence length="62" mass="6597">MGSTAVTGRNAASAAPREQRRTPEAGGETAEGRTSAIPRPRREPPDGDIDHGFEPTIVRGRE</sequence>
<dbReference type="AlphaFoldDB" id="A0A838ACZ8"/>
<organism evidence="2 3">
    <name type="scientific">Haloechinothrix aidingensis</name>
    <dbReference type="NCBI Taxonomy" id="2752311"/>
    <lineage>
        <taxon>Bacteria</taxon>
        <taxon>Bacillati</taxon>
        <taxon>Actinomycetota</taxon>
        <taxon>Actinomycetes</taxon>
        <taxon>Pseudonocardiales</taxon>
        <taxon>Pseudonocardiaceae</taxon>
        <taxon>Haloechinothrix</taxon>
    </lineage>
</organism>
<evidence type="ECO:0000256" key="1">
    <source>
        <dbReference type="SAM" id="MobiDB-lite"/>
    </source>
</evidence>
<dbReference type="Proteomes" id="UP000582974">
    <property type="component" value="Unassembled WGS sequence"/>
</dbReference>
<evidence type="ECO:0000313" key="3">
    <source>
        <dbReference type="Proteomes" id="UP000582974"/>
    </source>
</evidence>
<comment type="caution">
    <text evidence="2">The sequence shown here is derived from an EMBL/GenBank/DDBJ whole genome shotgun (WGS) entry which is preliminary data.</text>
</comment>
<name>A0A838ACZ8_9PSEU</name>
<proteinExistence type="predicted"/>
<feature type="compositionally biased region" description="Basic and acidic residues" evidence="1">
    <location>
        <begin position="40"/>
        <end position="62"/>
    </location>
</feature>
<accession>A0A838ACZ8</accession>
<protein>
    <submittedName>
        <fullName evidence="2">Uncharacterized protein</fullName>
    </submittedName>
</protein>
<dbReference type="RefSeq" id="WP_180893930.1">
    <property type="nucleotide sequence ID" value="NZ_JACCKD010000006.1"/>
</dbReference>
<evidence type="ECO:0000313" key="2">
    <source>
        <dbReference type="EMBL" id="MBA0127093.1"/>
    </source>
</evidence>
<dbReference type="EMBL" id="JACCKD010000006">
    <property type="protein sequence ID" value="MBA0127093.1"/>
    <property type="molecule type" value="Genomic_DNA"/>
</dbReference>
<gene>
    <name evidence="2" type="ORF">H0B56_16205</name>
</gene>